<dbReference type="InterPro" id="IPR029016">
    <property type="entry name" value="GAF-like_dom_sf"/>
</dbReference>
<dbReference type="SMART" id="SM00387">
    <property type="entry name" value="HATPase_c"/>
    <property type="match status" value="1"/>
</dbReference>
<dbReference type="Pfam" id="PF00498">
    <property type="entry name" value="FHA"/>
    <property type="match status" value="1"/>
</dbReference>
<reference evidence="10" key="1">
    <citation type="submission" date="2018-06" db="EMBL/GenBank/DDBJ databases">
        <authorList>
            <person name="Zhirakovskaya E."/>
        </authorList>
    </citation>
    <scope>NUCLEOTIDE SEQUENCE</scope>
</reference>
<dbReference type="PRINTS" id="PR00344">
    <property type="entry name" value="BCTRLSENSOR"/>
</dbReference>
<keyword evidence="2" id="KW-0808">Transferase</keyword>
<evidence type="ECO:0008006" key="11">
    <source>
        <dbReference type="Google" id="ProtNLM"/>
    </source>
</evidence>
<gene>
    <name evidence="10" type="ORF">MNBD_PLANCTO03-217</name>
</gene>
<dbReference type="CDD" id="cd00075">
    <property type="entry name" value="HATPase"/>
    <property type="match status" value="1"/>
</dbReference>
<evidence type="ECO:0000256" key="7">
    <source>
        <dbReference type="SAM" id="MobiDB-lite"/>
    </source>
</evidence>
<dbReference type="InterPro" id="IPR004358">
    <property type="entry name" value="Sig_transdc_His_kin-like_C"/>
</dbReference>
<evidence type="ECO:0000256" key="6">
    <source>
        <dbReference type="ARBA" id="ARBA00023012"/>
    </source>
</evidence>
<evidence type="ECO:0000256" key="2">
    <source>
        <dbReference type="ARBA" id="ARBA00022679"/>
    </source>
</evidence>
<dbReference type="Pfam" id="PF02518">
    <property type="entry name" value="HATPase_c"/>
    <property type="match status" value="1"/>
</dbReference>
<dbReference type="SUPFAM" id="SSF55874">
    <property type="entry name" value="ATPase domain of HSP90 chaperone/DNA topoisomerase II/histidine kinase"/>
    <property type="match status" value="1"/>
</dbReference>
<evidence type="ECO:0000313" key="10">
    <source>
        <dbReference type="EMBL" id="VAX42145.1"/>
    </source>
</evidence>
<dbReference type="SMART" id="SM00065">
    <property type="entry name" value="GAF"/>
    <property type="match status" value="1"/>
</dbReference>
<dbReference type="InterPro" id="IPR003594">
    <property type="entry name" value="HATPase_dom"/>
</dbReference>
<dbReference type="PROSITE" id="PS50109">
    <property type="entry name" value="HIS_KIN"/>
    <property type="match status" value="1"/>
</dbReference>
<dbReference type="Gene3D" id="3.30.565.10">
    <property type="entry name" value="Histidine kinase-like ATPase, C-terminal domain"/>
    <property type="match status" value="1"/>
</dbReference>
<organism evidence="10">
    <name type="scientific">hydrothermal vent metagenome</name>
    <dbReference type="NCBI Taxonomy" id="652676"/>
    <lineage>
        <taxon>unclassified sequences</taxon>
        <taxon>metagenomes</taxon>
        <taxon>ecological metagenomes</taxon>
    </lineage>
</organism>
<dbReference type="InterPro" id="IPR008984">
    <property type="entry name" value="SMAD_FHA_dom_sf"/>
</dbReference>
<dbReference type="GO" id="GO:0000155">
    <property type="term" value="F:phosphorelay sensor kinase activity"/>
    <property type="evidence" value="ECO:0007669"/>
    <property type="project" value="InterPro"/>
</dbReference>
<dbReference type="InterPro" id="IPR000253">
    <property type="entry name" value="FHA_dom"/>
</dbReference>
<evidence type="ECO:0000256" key="4">
    <source>
        <dbReference type="ARBA" id="ARBA00022777"/>
    </source>
</evidence>
<feature type="domain" description="Histidine kinase" evidence="9">
    <location>
        <begin position="321"/>
        <end position="541"/>
    </location>
</feature>
<sequence length="562" mass="61632">MLVLTVLQGPDKGRKYQLPPNEPQLIGRSSEALPFTDDTVSRRHAELTPDAGIWWIHDLHSQNGTYVNGVKIDGRQRLKPGDQIRTGATLLVFGQDDTADADAVQLLRRAELDFSIERSLPSNEDSMILAEPEPAAAAVDHLRIIYQLTTLTTQVMDRQQLLESVLDLVFKEFEPERGFIMLSGETPDAPMTPAVVKHRTMPKDKKEAKIGVSRTIIQHVLKNSEGVLSSNAMTDKRFASGDSVQQYHIRSAICSPIRFQDRVFGVVYIDSSIANYTFTEQQLALMNAIGQHTGLAMANADHYGQKLHNERLAAAGETVASLSHSIKNILQGLRGGADVVEMGLRKDDLALAKSGWTILKRNLDRIVGLTMNMLTFSRQHGVELALEPLGLLIDDCASLLESRCQQKGVALIVDHDPEMPPVPIDGNLIHQAIINLLSNAVEAVERDTGVVTVRTMFRTTDPLLGQGHSYAEVHVIDNGPGIPLDRQRWIFEPFNTTKGTKGTGLGLAVTKRILDEHRGQIHMESTEGVGTTFRIVLPADTPEGMDPSATAQSRAEPSGQAG</sequence>
<evidence type="ECO:0000259" key="9">
    <source>
        <dbReference type="PROSITE" id="PS50109"/>
    </source>
</evidence>
<proteinExistence type="predicted"/>
<protein>
    <recommendedName>
        <fullName evidence="11">FHA domain-containing protein</fullName>
    </recommendedName>
</protein>
<dbReference type="PANTHER" id="PTHR43065">
    <property type="entry name" value="SENSOR HISTIDINE KINASE"/>
    <property type="match status" value="1"/>
</dbReference>
<dbReference type="Pfam" id="PF01590">
    <property type="entry name" value="GAF"/>
    <property type="match status" value="1"/>
</dbReference>
<dbReference type="SMART" id="SM00240">
    <property type="entry name" value="FHA"/>
    <property type="match status" value="1"/>
</dbReference>
<dbReference type="Gene3D" id="1.10.287.130">
    <property type="match status" value="1"/>
</dbReference>
<dbReference type="SUPFAM" id="SSF47384">
    <property type="entry name" value="Homodimeric domain of signal transducing histidine kinase"/>
    <property type="match status" value="1"/>
</dbReference>
<keyword evidence="4" id="KW-0418">Kinase</keyword>
<keyword evidence="1" id="KW-0597">Phosphoprotein</keyword>
<evidence type="ECO:0000256" key="1">
    <source>
        <dbReference type="ARBA" id="ARBA00022553"/>
    </source>
</evidence>
<dbReference type="InterPro" id="IPR036097">
    <property type="entry name" value="HisK_dim/P_sf"/>
</dbReference>
<dbReference type="SUPFAM" id="SSF49879">
    <property type="entry name" value="SMAD/FHA domain"/>
    <property type="match status" value="1"/>
</dbReference>
<dbReference type="InterPro" id="IPR005467">
    <property type="entry name" value="His_kinase_dom"/>
</dbReference>
<evidence type="ECO:0000256" key="5">
    <source>
        <dbReference type="ARBA" id="ARBA00022840"/>
    </source>
</evidence>
<dbReference type="InterPro" id="IPR036890">
    <property type="entry name" value="HATPase_C_sf"/>
</dbReference>
<feature type="domain" description="FHA" evidence="8">
    <location>
        <begin position="24"/>
        <end position="72"/>
    </location>
</feature>
<dbReference type="PROSITE" id="PS50006">
    <property type="entry name" value="FHA_DOMAIN"/>
    <property type="match status" value="1"/>
</dbReference>
<accession>A0A3B1E6Q4</accession>
<dbReference type="CDD" id="cd00060">
    <property type="entry name" value="FHA"/>
    <property type="match status" value="1"/>
</dbReference>
<dbReference type="EMBL" id="UOGK01000648">
    <property type="protein sequence ID" value="VAX42145.1"/>
    <property type="molecule type" value="Genomic_DNA"/>
</dbReference>
<dbReference type="PANTHER" id="PTHR43065:SF10">
    <property type="entry name" value="PEROXIDE STRESS-ACTIVATED HISTIDINE KINASE MAK3"/>
    <property type="match status" value="1"/>
</dbReference>
<keyword evidence="6" id="KW-0902">Two-component regulatory system</keyword>
<evidence type="ECO:0000256" key="3">
    <source>
        <dbReference type="ARBA" id="ARBA00022741"/>
    </source>
</evidence>
<dbReference type="InterPro" id="IPR003018">
    <property type="entry name" value="GAF"/>
</dbReference>
<dbReference type="InterPro" id="IPR003661">
    <property type="entry name" value="HisK_dim/P_dom"/>
</dbReference>
<keyword evidence="3" id="KW-0547">Nucleotide-binding</keyword>
<dbReference type="Gene3D" id="3.30.450.40">
    <property type="match status" value="1"/>
</dbReference>
<name>A0A3B1E6Q4_9ZZZZ</name>
<dbReference type="SUPFAM" id="SSF55781">
    <property type="entry name" value="GAF domain-like"/>
    <property type="match status" value="1"/>
</dbReference>
<feature type="region of interest" description="Disordered" evidence="7">
    <location>
        <begin position="539"/>
        <end position="562"/>
    </location>
</feature>
<keyword evidence="5" id="KW-0067">ATP-binding</keyword>
<evidence type="ECO:0000259" key="8">
    <source>
        <dbReference type="PROSITE" id="PS50006"/>
    </source>
</evidence>
<dbReference type="AlphaFoldDB" id="A0A3B1E6Q4"/>
<dbReference type="GO" id="GO:0005524">
    <property type="term" value="F:ATP binding"/>
    <property type="evidence" value="ECO:0007669"/>
    <property type="project" value="UniProtKB-KW"/>
</dbReference>
<dbReference type="CDD" id="cd00082">
    <property type="entry name" value="HisKA"/>
    <property type="match status" value="1"/>
</dbReference>
<dbReference type="Gene3D" id="2.60.200.20">
    <property type="match status" value="1"/>
</dbReference>